<evidence type="ECO:0000259" key="8">
    <source>
        <dbReference type="Pfam" id="PF03447"/>
    </source>
</evidence>
<dbReference type="PANTHER" id="PTHR31873">
    <property type="entry name" value="L-ASPARTATE DEHYDROGENASE-RELATED"/>
    <property type="match status" value="1"/>
</dbReference>
<dbReference type="NCBIfam" id="TIGR03855">
    <property type="entry name" value="NAD_NadX"/>
    <property type="match status" value="1"/>
</dbReference>
<dbReference type="InterPro" id="IPR002811">
    <property type="entry name" value="Asp_DH"/>
</dbReference>
<dbReference type="GO" id="GO:0051287">
    <property type="term" value="F:NAD binding"/>
    <property type="evidence" value="ECO:0007669"/>
    <property type="project" value="UniProtKB-UniRule"/>
</dbReference>
<comment type="miscellaneous">
    <text evidence="6">The iminoaspartate product is unstable in aqueous solution and can decompose to oxaloacetate and ammonia.</text>
</comment>
<evidence type="ECO:0000256" key="1">
    <source>
        <dbReference type="ARBA" id="ARBA00008331"/>
    </source>
</evidence>
<dbReference type="EC" id="1.4.1.21" evidence="6"/>
<dbReference type="PIRSF" id="PIRSF005227">
    <property type="entry name" value="Asp_dh_NAD_syn"/>
    <property type="match status" value="1"/>
</dbReference>
<dbReference type="UniPathway" id="UPA00253">
    <property type="reaction ID" value="UER00456"/>
</dbReference>
<evidence type="ECO:0000256" key="5">
    <source>
        <dbReference type="ARBA" id="ARBA00023027"/>
    </source>
</evidence>
<feature type="active site" evidence="6">
    <location>
        <position position="224"/>
    </location>
</feature>
<dbReference type="Gene3D" id="3.40.50.720">
    <property type="entry name" value="NAD(P)-binding Rossmann-like Domain"/>
    <property type="match status" value="1"/>
</dbReference>
<feature type="domain" description="Aspartate dehydrogenase" evidence="7">
    <location>
        <begin position="171"/>
        <end position="259"/>
    </location>
</feature>
<comment type="similarity">
    <text evidence="1 6">Belongs to the L-aspartate dehydrogenase family.</text>
</comment>
<dbReference type="GO" id="GO:0009435">
    <property type="term" value="P:NAD+ biosynthetic process"/>
    <property type="evidence" value="ECO:0007669"/>
    <property type="project" value="UniProtKB-UniRule"/>
</dbReference>
<dbReference type="EMBL" id="MT631145">
    <property type="protein sequence ID" value="QNO45697.1"/>
    <property type="molecule type" value="Genomic_DNA"/>
</dbReference>
<evidence type="ECO:0000313" key="9">
    <source>
        <dbReference type="EMBL" id="QNO45697.1"/>
    </source>
</evidence>
<protein>
    <recommendedName>
        <fullName evidence="6">L-aspartate dehydrogenase</fullName>
        <ecNumber evidence="6">1.4.1.21</ecNumber>
    </recommendedName>
</protein>
<keyword evidence="3 6" id="KW-0521">NADP</keyword>
<comment type="pathway">
    <text evidence="6">Cofactor biosynthesis; NAD(+) biosynthesis; iminoaspartate from L-aspartate (dehydrogenase route): step 1/1.</text>
</comment>
<feature type="binding site" evidence="6">
    <location>
        <position position="194"/>
    </location>
    <ligand>
        <name>NAD(+)</name>
        <dbReference type="ChEBI" id="CHEBI:57540"/>
    </ligand>
</feature>
<dbReference type="InterPro" id="IPR020626">
    <property type="entry name" value="Asp_DH_prok"/>
</dbReference>
<dbReference type="SUPFAM" id="SSF55347">
    <property type="entry name" value="Glyceraldehyde-3-phosphate dehydrogenase-like, C-terminal domain"/>
    <property type="match status" value="1"/>
</dbReference>
<comment type="catalytic activity">
    <reaction evidence="6">
        <text>L-aspartate + NAD(+) + H2O = oxaloacetate + NH4(+) + NADH + H(+)</text>
        <dbReference type="Rhea" id="RHEA:11788"/>
        <dbReference type="ChEBI" id="CHEBI:15377"/>
        <dbReference type="ChEBI" id="CHEBI:15378"/>
        <dbReference type="ChEBI" id="CHEBI:16452"/>
        <dbReference type="ChEBI" id="CHEBI:28938"/>
        <dbReference type="ChEBI" id="CHEBI:29991"/>
        <dbReference type="ChEBI" id="CHEBI:57540"/>
        <dbReference type="ChEBI" id="CHEBI:57945"/>
        <dbReference type="EC" id="1.4.1.21"/>
    </reaction>
</comment>
<feature type="domain" description="Aspartate/homoserine dehydrogenase NAD-binding" evidence="8">
    <location>
        <begin position="12"/>
        <end position="123"/>
    </location>
</feature>
<dbReference type="InterPro" id="IPR022487">
    <property type="entry name" value="Asp_DH_arc"/>
</dbReference>
<dbReference type="Pfam" id="PF01958">
    <property type="entry name" value="Asp_DH_C"/>
    <property type="match status" value="1"/>
</dbReference>
<organism evidence="10">
    <name type="scientific">Candidatus Methanogaster sp. ANME-2c ERB4</name>
    <dbReference type="NCBI Taxonomy" id="2759911"/>
    <lineage>
        <taxon>Archaea</taxon>
        <taxon>Methanobacteriati</taxon>
        <taxon>Methanobacteriota</taxon>
        <taxon>Stenosarchaea group</taxon>
        <taxon>Methanomicrobia</taxon>
        <taxon>Methanosarcinales</taxon>
        <taxon>ANME-2 cluster</taxon>
        <taxon>Candidatus Methanogasteraceae</taxon>
        <taxon>Candidatus Methanogaster</taxon>
    </lineage>
</organism>
<reference evidence="10" key="1">
    <citation type="submission" date="2020-06" db="EMBL/GenBank/DDBJ databases">
        <title>Unique genomic features of the anaerobic methanotrophic archaea.</title>
        <authorList>
            <person name="Chadwick G.L."/>
            <person name="Skennerton C.T."/>
            <person name="Laso-Perez R."/>
            <person name="Leu A.O."/>
            <person name="Speth D.R."/>
            <person name="Yu H."/>
            <person name="Morgan-Lang C."/>
            <person name="Hatzenpichler R."/>
            <person name="Goudeau D."/>
            <person name="Malmstrom R."/>
            <person name="Brazelton W.J."/>
            <person name="Woyke T."/>
            <person name="Hallam S.J."/>
            <person name="Tyson G.W."/>
            <person name="Wegener G."/>
            <person name="Boetius A."/>
            <person name="Orphan V."/>
        </authorList>
    </citation>
    <scope>NUCLEOTIDE SEQUENCE</scope>
</reference>
<dbReference type="SUPFAM" id="SSF51735">
    <property type="entry name" value="NAD(P)-binding Rossmann-fold domains"/>
    <property type="match status" value="1"/>
</dbReference>
<dbReference type="GO" id="GO:0050661">
    <property type="term" value="F:NADP binding"/>
    <property type="evidence" value="ECO:0007669"/>
    <property type="project" value="UniProtKB-UniRule"/>
</dbReference>
<dbReference type="InterPro" id="IPR005106">
    <property type="entry name" value="Asp/hSer_DH_NAD-bd"/>
</dbReference>
<evidence type="ECO:0000313" key="10">
    <source>
        <dbReference type="EMBL" id="QNO47818.1"/>
    </source>
</evidence>
<dbReference type="InterPro" id="IPR011182">
    <property type="entry name" value="L-Asp_DH"/>
</dbReference>
<dbReference type="Gene3D" id="3.30.360.10">
    <property type="entry name" value="Dihydrodipicolinate Reductase, domain 2"/>
    <property type="match status" value="1"/>
</dbReference>
<dbReference type="NCBIfam" id="NF009830">
    <property type="entry name" value="PRK13304.1"/>
    <property type="match status" value="1"/>
</dbReference>
<dbReference type="GO" id="GO:0033735">
    <property type="term" value="F:aspartate dehydrogenase [NAD(P)+] activity"/>
    <property type="evidence" value="ECO:0007669"/>
    <property type="project" value="UniProtKB-EC"/>
</dbReference>
<evidence type="ECO:0000256" key="4">
    <source>
        <dbReference type="ARBA" id="ARBA00023002"/>
    </source>
</evidence>
<dbReference type="HAMAP" id="MF_01265">
    <property type="entry name" value="NadX"/>
    <property type="match status" value="1"/>
</dbReference>
<dbReference type="NCBIfam" id="NF009828">
    <property type="entry name" value="PRK13303.1-3"/>
    <property type="match status" value="1"/>
</dbReference>
<proteinExistence type="inferred from homology"/>
<keyword evidence="4 6" id="KW-0560">Oxidoreductase</keyword>
<evidence type="ECO:0000256" key="6">
    <source>
        <dbReference type="HAMAP-Rule" id="MF_01265"/>
    </source>
</evidence>
<dbReference type="InterPro" id="IPR036291">
    <property type="entry name" value="NAD(P)-bd_dom_sf"/>
</dbReference>
<accession>A0A7G9YII4</accession>
<evidence type="ECO:0000256" key="2">
    <source>
        <dbReference type="ARBA" id="ARBA00022642"/>
    </source>
</evidence>
<dbReference type="NCBIfam" id="NF009829">
    <property type="entry name" value="PRK13303.1-4"/>
    <property type="match status" value="1"/>
</dbReference>
<keyword evidence="5 6" id="KW-0520">NAD</keyword>
<comment type="function">
    <text evidence="6">Specifically catalyzes the NAD or NADP-dependent dehydrogenation of L-aspartate to iminoaspartate.</text>
</comment>
<dbReference type="Pfam" id="PF03447">
    <property type="entry name" value="NAD_binding_3"/>
    <property type="match status" value="1"/>
</dbReference>
<feature type="binding site" evidence="6">
    <location>
        <position position="126"/>
    </location>
    <ligand>
        <name>NAD(+)</name>
        <dbReference type="ChEBI" id="CHEBI:57540"/>
    </ligand>
</feature>
<comment type="catalytic activity">
    <reaction evidence="6">
        <text>L-aspartate + NADP(+) + H2O = oxaloacetate + NH4(+) + NADPH + H(+)</text>
        <dbReference type="Rhea" id="RHEA:11784"/>
        <dbReference type="ChEBI" id="CHEBI:15377"/>
        <dbReference type="ChEBI" id="CHEBI:15378"/>
        <dbReference type="ChEBI" id="CHEBI:16452"/>
        <dbReference type="ChEBI" id="CHEBI:28938"/>
        <dbReference type="ChEBI" id="CHEBI:29991"/>
        <dbReference type="ChEBI" id="CHEBI:57783"/>
        <dbReference type="ChEBI" id="CHEBI:58349"/>
        <dbReference type="EC" id="1.4.1.21"/>
    </reaction>
</comment>
<dbReference type="AlphaFoldDB" id="A0A7G9YII4"/>
<keyword evidence="2 6" id="KW-0662">Pyridine nucleotide biosynthesis</keyword>
<evidence type="ECO:0000259" key="7">
    <source>
        <dbReference type="Pfam" id="PF01958"/>
    </source>
</evidence>
<dbReference type="EMBL" id="MT631276">
    <property type="protein sequence ID" value="QNO47818.1"/>
    <property type="molecule type" value="Genomic_DNA"/>
</dbReference>
<dbReference type="PANTHER" id="PTHR31873:SF6">
    <property type="entry name" value="ASPARTATE DEHYDROGENASE DOMAIN-CONTAINING PROTEIN"/>
    <property type="match status" value="1"/>
</dbReference>
<evidence type="ECO:0000256" key="3">
    <source>
        <dbReference type="ARBA" id="ARBA00022857"/>
    </source>
</evidence>
<sequence length="273" mass="28638">MTEGRLKIGVFGCGAIGSAICRAIDKGVIDADLVAICDRDPAIEHLADSLATHPEAMNIRRMAKSVDIVVEAASQDAVRRIAPAVLSAGCDLMVMSVGAFSDAELLARLKDLARRNRCRIYIPSGAVAGIDGIKSAKVGGIESVVLTTRKPPSGFSGAPYVEARGIDLSSLTEETLLFEGSAADAVQAFPANVNVAGTLSLAGIGYEDTVVRIIADPKLTRNVHEIVVKGEFGVLTVKNENLPSPMNPKTSYIAVLSAIATLKKLTEPVWVGT</sequence>
<name>A0A7G9YII4_9EURY</name>
<gene>
    <name evidence="6 10" type="primary">nadX</name>
    <name evidence="10" type="ORF">GNFHAPIE_00023</name>
    <name evidence="9" type="ORF">IKJKAPDM_00007</name>
</gene>
<dbReference type="GO" id="GO:0016639">
    <property type="term" value="F:oxidoreductase activity, acting on the CH-NH2 group of donors, NAD or NADP as acceptor"/>
    <property type="evidence" value="ECO:0007669"/>
    <property type="project" value="UniProtKB-UniRule"/>
</dbReference>